<sequence>MYSEKNKSKTDNKIDDTSNILIEPKTQFVENIQKWVILDKQLKLIHEKTKEIRENKHRLTDDICGYIQNKNLSTTKIEISDGEMKMYEKKEYSPLTFTYIEESLAKILTDKSQLDYIIEFLKKNREIKSSLDIRRTYYK</sequence>
<dbReference type="InterPro" id="IPR043918">
    <property type="entry name" value="DUF5760"/>
</dbReference>
<organism evidence="1">
    <name type="scientific">viral metagenome</name>
    <dbReference type="NCBI Taxonomy" id="1070528"/>
    <lineage>
        <taxon>unclassified sequences</taxon>
        <taxon>metagenomes</taxon>
        <taxon>organismal metagenomes</taxon>
    </lineage>
</organism>
<reference evidence="1" key="1">
    <citation type="journal article" date="2020" name="Nature">
        <title>Giant virus diversity and host interactions through global metagenomics.</title>
        <authorList>
            <person name="Schulz F."/>
            <person name="Roux S."/>
            <person name="Paez-Espino D."/>
            <person name="Jungbluth S."/>
            <person name="Walsh D.A."/>
            <person name="Denef V.J."/>
            <person name="McMahon K.D."/>
            <person name="Konstantinidis K.T."/>
            <person name="Eloe-Fadrosh E.A."/>
            <person name="Kyrpides N.C."/>
            <person name="Woyke T."/>
        </authorList>
    </citation>
    <scope>NUCLEOTIDE SEQUENCE</scope>
    <source>
        <strain evidence="1">GVMAG-M-3300009155-48</strain>
    </source>
</reference>
<dbReference type="EMBL" id="MN738925">
    <property type="protein sequence ID" value="QHT31803.1"/>
    <property type="molecule type" value="Genomic_DNA"/>
</dbReference>
<protein>
    <submittedName>
        <fullName evidence="1">Uncharacterized protein</fullName>
    </submittedName>
</protein>
<dbReference type="Pfam" id="PF19064">
    <property type="entry name" value="DUF5760"/>
    <property type="match status" value="1"/>
</dbReference>
<evidence type="ECO:0000313" key="1">
    <source>
        <dbReference type="EMBL" id="QHT31803.1"/>
    </source>
</evidence>
<name>A0A6C0ETF9_9ZZZZ</name>
<dbReference type="AlphaFoldDB" id="A0A6C0ETF9"/>
<proteinExistence type="predicted"/>
<accession>A0A6C0ETF9</accession>